<reference evidence="12 13" key="1">
    <citation type="journal article" date="2015" name="Genome Announc.">
        <title>Complete Genome Sequence of Mycoplasma flocculare Strain Ms42T (ATCC 27399T).</title>
        <authorList>
            <person name="Calcutt M.J."/>
            <person name="Foecking M.F."/>
            <person name="Heidari M.B."/>
            <person name="McIntosh M.A."/>
        </authorList>
    </citation>
    <scope>NUCLEOTIDE SEQUENCE [LARGE SCALE GENOMIC DNA]</scope>
    <source>
        <strain evidence="13">ATCC 27399</strain>
    </source>
</reference>
<keyword evidence="3" id="KW-0963">Cytoplasm</keyword>
<dbReference type="PANTHER" id="PTHR36203">
    <property type="entry name" value="ASCORBATE-SPECIFIC PTS SYSTEM EIIA COMPONENT"/>
    <property type="match status" value="1"/>
</dbReference>
<dbReference type="KEGG" id="mfq:MYF_02665"/>
<dbReference type="InterPro" id="IPR002178">
    <property type="entry name" value="PTS_EIIA_type-2_dom"/>
</dbReference>
<dbReference type="Pfam" id="PF00359">
    <property type="entry name" value="PTS_EIIA_2"/>
    <property type="match status" value="1"/>
</dbReference>
<evidence type="ECO:0000256" key="7">
    <source>
        <dbReference type="ARBA" id="ARBA00022777"/>
    </source>
</evidence>
<evidence type="ECO:0000256" key="9">
    <source>
        <dbReference type="ARBA" id="ARBA00041175"/>
    </source>
</evidence>
<accession>A0A0A8E7P9</accession>
<keyword evidence="13" id="KW-1185">Reference proteome</keyword>
<keyword evidence="2" id="KW-0813">Transport</keyword>
<keyword evidence="7" id="KW-0418">Kinase</keyword>
<dbReference type="EMBL" id="CP007585">
    <property type="protein sequence ID" value="AJC50028.1"/>
    <property type="molecule type" value="Genomic_DNA"/>
</dbReference>
<evidence type="ECO:0000256" key="3">
    <source>
        <dbReference type="ARBA" id="ARBA00022490"/>
    </source>
</evidence>
<evidence type="ECO:0000256" key="6">
    <source>
        <dbReference type="ARBA" id="ARBA00022683"/>
    </source>
</evidence>
<evidence type="ECO:0000256" key="4">
    <source>
        <dbReference type="ARBA" id="ARBA00022553"/>
    </source>
</evidence>
<keyword evidence="12" id="KW-0762">Sugar transport</keyword>
<evidence type="ECO:0000259" key="11">
    <source>
        <dbReference type="PROSITE" id="PS51094"/>
    </source>
</evidence>
<dbReference type="GO" id="GO:0016301">
    <property type="term" value="F:kinase activity"/>
    <property type="evidence" value="ECO:0007669"/>
    <property type="project" value="UniProtKB-KW"/>
</dbReference>
<dbReference type="GO" id="GO:0005737">
    <property type="term" value="C:cytoplasm"/>
    <property type="evidence" value="ECO:0007669"/>
    <property type="project" value="UniProtKB-SubCell"/>
</dbReference>
<dbReference type="Proteomes" id="UP000031129">
    <property type="component" value="Chromosome"/>
</dbReference>
<dbReference type="RefSeq" id="WP_039387665.1">
    <property type="nucleotide sequence ID" value="NZ_CP007585.1"/>
</dbReference>
<comment type="subcellular location">
    <subcellularLocation>
        <location evidence="1">Cytoplasm</location>
    </subcellularLocation>
</comment>
<feature type="domain" description="PTS EIIA type-2" evidence="11">
    <location>
        <begin position="1"/>
        <end position="144"/>
    </location>
</feature>
<dbReference type="PROSITE" id="PS51094">
    <property type="entry name" value="PTS_EIIA_TYPE_2"/>
    <property type="match status" value="1"/>
</dbReference>
<organism evidence="12 13">
    <name type="scientific">Mesomycoplasma flocculare ATCC 27399</name>
    <dbReference type="NCBI Taxonomy" id="743971"/>
    <lineage>
        <taxon>Bacteria</taxon>
        <taxon>Bacillati</taxon>
        <taxon>Mycoplasmatota</taxon>
        <taxon>Mycoplasmoidales</taxon>
        <taxon>Metamycoplasmataceae</taxon>
        <taxon>Mesomycoplasma</taxon>
    </lineage>
</organism>
<keyword evidence="5" id="KW-0808">Transferase</keyword>
<dbReference type="GO" id="GO:0009401">
    <property type="term" value="P:phosphoenolpyruvate-dependent sugar phosphotransferase system"/>
    <property type="evidence" value="ECO:0007669"/>
    <property type="project" value="UniProtKB-KW"/>
</dbReference>
<protein>
    <recommendedName>
        <fullName evidence="9">Ascorbate-specific PTS system EIIA component</fullName>
    </recommendedName>
    <alternativeName>
        <fullName evidence="10">Ascorbate-specific phosphotransferase enzyme IIA component</fullName>
    </alternativeName>
</protein>
<evidence type="ECO:0000256" key="10">
    <source>
        <dbReference type="ARBA" id="ARBA00042072"/>
    </source>
</evidence>
<dbReference type="SUPFAM" id="SSF55804">
    <property type="entry name" value="Phoshotransferase/anion transport protein"/>
    <property type="match status" value="1"/>
</dbReference>
<dbReference type="Gene3D" id="3.40.930.10">
    <property type="entry name" value="Mannitol-specific EII, Chain A"/>
    <property type="match status" value="1"/>
</dbReference>
<dbReference type="HOGENOM" id="CLU_072531_2_0_14"/>
<comment type="function">
    <text evidence="8">The phosphoenolpyruvate-dependent sugar phosphotransferase system (sugar PTS), a major carbohydrate active transport system, catalyzes the phosphorylation of incoming sugar substrates concomitantly with their translocation across the cell membrane. The enzyme II UlaABC PTS system is involved in ascorbate transport.</text>
</comment>
<dbReference type="STRING" id="743971.MYF_02665"/>
<keyword evidence="6" id="KW-0598">Phosphotransferase system</keyword>
<keyword evidence="4" id="KW-0597">Phosphoprotein</keyword>
<dbReference type="InterPro" id="IPR051351">
    <property type="entry name" value="Ascorbate-PTS_EIIA_comp"/>
</dbReference>
<gene>
    <name evidence="12" type="ORF">MYF_02665</name>
</gene>
<evidence type="ECO:0000256" key="2">
    <source>
        <dbReference type="ARBA" id="ARBA00022448"/>
    </source>
</evidence>
<name>A0A0A8E7P9_MESFC</name>
<proteinExistence type="predicted"/>
<dbReference type="InterPro" id="IPR016152">
    <property type="entry name" value="PTrfase/Anion_transptr"/>
</dbReference>
<dbReference type="AlphaFoldDB" id="A0A0A8E7P9"/>
<evidence type="ECO:0000313" key="13">
    <source>
        <dbReference type="Proteomes" id="UP000031129"/>
    </source>
</evidence>
<evidence type="ECO:0000313" key="12">
    <source>
        <dbReference type="EMBL" id="AJC50028.1"/>
    </source>
</evidence>
<evidence type="ECO:0000256" key="8">
    <source>
        <dbReference type="ARBA" id="ARBA00037387"/>
    </source>
</evidence>
<evidence type="ECO:0000256" key="5">
    <source>
        <dbReference type="ARBA" id="ARBA00022679"/>
    </source>
</evidence>
<dbReference type="OrthoDB" id="369398at2"/>
<sequence>MELFNEKLTKFVQISNWIQAIYEGVKILVENKIATFDLEKAIIEQTKKFGAYYVLEEGVALLHAPVGNYCLKVGVSILVLDKMIVFNNQSDKKAKIIFTLSAPNADDHIYLIKEFATFFGNSSFKKEIYAANSITEFYKIIKKYKGLKNEN</sequence>
<evidence type="ECO:0000256" key="1">
    <source>
        <dbReference type="ARBA" id="ARBA00004496"/>
    </source>
</evidence>
<dbReference type="PANTHER" id="PTHR36203:SF1">
    <property type="entry name" value="ASCORBATE-SPECIFIC PTS SYSTEM EIIA COMPONENT"/>
    <property type="match status" value="1"/>
</dbReference>